<sequence>MSRAFSLLVLIGFLVLIVTPSLARDLDNDVSLLDSNFGEGFGDDEKLDIESLKRHRKRHPRGRHAPPPLSHGAPKHGRRHAPPPHDAPKHGRHHAPPPHHHHHAPPHETF</sequence>
<feature type="compositionally biased region" description="Basic residues" evidence="1">
    <location>
        <begin position="73"/>
        <end position="82"/>
    </location>
</feature>
<proteinExistence type="predicted"/>
<accession>A0A8X8YPT4</accession>
<feature type="signal peptide" evidence="2">
    <location>
        <begin position="1"/>
        <end position="23"/>
    </location>
</feature>
<organism evidence="3">
    <name type="scientific">Salvia splendens</name>
    <name type="common">Scarlet sage</name>
    <dbReference type="NCBI Taxonomy" id="180675"/>
    <lineage>
        <taxon>Eukaryota</taxon>
        <taxon>Viridiplantae</taxon>
        <taxon>Streptophyta</taxon>
        <taxon>Embryophyta</taxon>
        <taxon>Tracheophyta</taxon>
        <taxon>Spermatophyta</taxon>
        <taxon>Magnoliopsida</taxon>
        <taxon>eudicotyledons</taxon>
        <taxon>Gunneridae</taxon>
        <taxon>Pentapetalae</taxon>
        <taxon>asterids</taxon>
        <taxon>lamiids</taxon>
        <taxon>Lamiales</taxon>
        <taxon>Lamiaceae</taxon>
        <taxon>Nepetoideae</taxon>
        <taxon>Mentheae</taxon>
        <taxon>Salviinae</taxon>
        <taxon>Salvia</taxon>
        <taxon>Salvia subgen. Calosphace</taxon>
        <taxon>core Calosphace</taxon>
    </lineage>
</organism>
<feature type="compositionally biased region" description="Basic residues" evidence="1">
    <location>
        <begin position="53"/>
        <end position="64"/>
    </location>
</feature>
<gene>
    <name evidence="3" type="ORF">SASPL_100439</name>
</gene>
<keyword evidence="2" id="KW-0732">Signal</keyword>
<keyword evidence="4" id="KW-1185">Reference proteome</keyword>
<feature type="region of interest" description="Disordered" evidence="1">
    <location>
        <begin position="35"/>
        <end position="110"/>
    </location>
</feature>
<name>A0A8X8YPT4_SALSN</name>
<evidence type="ECO:0000256" key="2">
    <source>
        <dbReference type="SAM" id="SignalP"/>
    </source>
</evidence>
<comment type="caution">
    <text evidence="3">The sequence shown here is derived from an EMBL/GenBank/DDBJ whole genome shotgun (WGS) entry which is preliminary data.</text>
</comment>
<feature type="chain" id="PRO_5036499348" evidence="2">
    <location>
        <begin position="24"/>
        <end position="110"/>
    </location>
</feature>
<reference evidence="3" key="2">
    <citation type="submission" date="2020-08" db="EMBL/GenBank/DDBJ databases">
        <title>Plant Genome Project.</title>
        <authorList>
            <person name="Zhang R.-G."/>
        </authorList>
    </citation>
    <scope>NUCLEOTIDE SEQUENCE</scope>
    <source>
        <strain evidence="3">Huo1</strain>
        <tissue evidence="3">Leaf</tissue>
    </source>
</reference>
<evidence type="ECO:0000256" key="1">
    <source>
        <dbReference type="SAM" id="MobiDB-lite"/>
    </source>
</evidence>
<feature type="compositionally biased region" description="Basic residues" evidence="1">
    <location>
        <begin position="90"/>
        <end position="104"/>
    </location>
</feature>
<reference evidence="3" key="1">
    <citation type="submission" date="2018-01" db="EMBL/GenBank/DDBJ databases">
        <authorList>
            <person name="Mao J.F."/>
        </authorList>
    </citation>
    <scope>NUCLEOTIDE SEQUENCE</scope>
    <source>
        <strain evidence="3">Huo1</strain>
        <tissue evidence="3">Leaf</tissue>
    </source>
</reference>
<dbReference type="EMBL" id="PNBA02000001">
    <property type="protein sequence ID" value="KAG6435565.1"/>
    <property type="molecule type" value="Genomic_DNA"/>
</dbReference>
<dbReference type="Proteomes" id="UP000298416">
    <property type="component" value="Unassembled WGS sequence"/>
</dbReference>
<evidence type="ECO:0000313" key="3">
    <source>
        <dbReference type="EMBL" id="KAG6435565.1"/>
    </source>
</evidence>
<evidence type="ECO:0000313" key="4">
    <source>
        <dbReference type="Proteomes" id="UP000298416"/>
    </source>
</evidence>
<dbReference type="AlphaFoldDB" id="A0A8X8YPT4"/>
<protein>
    <submittedName>
        <fullName evidence="3">Uncharacterized protein</fullName>
    </submittedName>
</protein>